<dbReference type="CAZy" id="GH20">
    <property type="family name" value="Glycoside Hydrolase Family 20"/>
</dbReference>
<organism evidence="5 6">
    <name type="scientific">Geotalea uraniireducens (strain Rf4)</name>
    <name type="common">Geobacter uraniireducens</name>
    <dbReference type="NCBI Taxonomy" id="351605"/>
    <lineage>
        <taxon>Bacteria</taxon>
        <taxon>Pseudomonadati</taxon>
        <taxon>Thermodesulfobacteriota</taxon>
        <taxon>Desulfuromonadia</taxon>
        <taxon>Geobacterales</taxon>
        <taxon>Geobacteraceae</taxon>
        <taxon>Geotalea</taxon>
    </lineage>
</organism>
<evidence type="ECO:0000313" key="6">
    <source>
        <dbReference type="Proteomes" id="UP000006695"/>
    </source>
</evidence>
<dbReference type="Proteomes" id="UP000006695">
    <property type="component" value="Chromosome"/>
</dbReference>
<dbReference type="Gene3D" id="3.20.20.80">
    <property type="entry name" value="Glycosidases"/>
    <property type="match status" value="1"/>
</dbReference>
<keyword evidence="2" id="KW-0326">Glycosidase</keyword>
<feature type="signal peptide" evidence="3">
    <location>
        <begin position="1"/>
        <end position="32"/>
    </location>
</feature>
<dbReference type="SUPFAM" id="SSF51445">
    <property type="entry name" value="(Trans)glycosidases"/>
    <property type="match status" value="1"/>
</dbReference>
<dbReference type="RefSeq" id="WP_011939445.1">
    <property type="nucleotide sequence ID" value="NC_009483.1"/>
</dbReference>
<dbReference type="HOGENOM" id="CLU_308550_0_0_7"/>
<dbReference type="EMBL" id="CP000698">
    <property type="protein sequence ID" value="ABQ26767.1"/>
    <property type="molecule type" value="Genomic_DNA"/>
</dbReference>
<evidence type="ECO:0000259" key="4">
    <source>
        <dbReference type="Pfam" id="PF02838"/>
    </source>
</evidence>
<dbReference type="GO" id="GO:0005975">
    <property type="term" value="P:carbohydrate metabolic process"/>
    <property type="evidence" value="ECO:0007669"/>
    <property type="project" value="UniProtKB-ARBA"/>
</dbReference>
<feature type="chain" id="PRO_5002681994" evidence="3">
    <location>
        <begin position="33"/>
        <end position="956"/>
    </location>
</feature>
<dbReference type="InterPro" id="IPR015882">
    <property type="entry name" value="HEX_bac_N"/>
</dbReference>
<dbReference type="AlphaFoldDB" id="A5G4P9"/>
<evidence type="ECO:0000256" key="3">
    <source>
        <dbReference type="SAM" id="SignalP"/>
    </source>
</evidence>
<protein>
    <submittedName>
        <fullName evidence="5">Glycoside hydrolase, family 20</fullName>
    </submittedName>
</protein>
<dbReference type="InterPro" id="IPR017853">
    <property type="entry name" value="GH"/>
</dbReference>
<keyword evidence="3" id="KW-0732">Signal</keyword>
<evidence type="ECO:0000256" key="2">
    <source>
        <dbReference type="ARBA" id="ARBA00023295"/>
    </source>
</evidence>
<name>A5G4P9_GEOUR</name>
<dbReference type="OrthoDB" id="9763537at2"/>
<dbReference type="Pfam" id="PF02838">
    <property type="entry name" value="Glyco_hydro_20b"/>
    <property type="match status" value="1"/>
</dbReference>
<gene>
    <name evidence="5" type="ordered locus">Gura_2590</name>
</gene>
<accession>A5G4P9</accession>
<dbReference type="GO" id="GO:0016798">
    <property type="term" value="F:hydrolase activity, acting on glycosyl bonds"/>
    <property type="evidence" value="ECO:0007669"/>
    <property type="project" value="UniProtKB-KW"/>
</dbReference>
<sequence length="956" mass="106580">MKTRKTRSAGMQNLLYVAFCCALSLFAFTLNARVGHAQERLPGAITQPFKLHVDEIKRARASYATLPVMPSILGFFEIYETYGNGSRKRLLNGPWRTGTLPGHLTRDSGKKYTISSRDAATGVSYRITYKRAAEDELLVEFKLQMPVGVEKPGIEFEICKLSGDVFKGAKVQAVPGISGNSGILPLEPRPVQNRFLYNDKSEILVKGKVCDIRIKDLAGGNSINIADFRNIPWDSKKSFHFYGGKKGLTPGKEYQFGYSIRFLPPSVARSSANAPHVPDALVAQTPDNLQRFLSVTPKEYKTAEGCYLLTPGEFIFAPVNDPAQQMLVSEIKSITRLPIYARPLDRGQSGRGIYIENLSKANTLSHSLPQEGFELIINPDRVVVRGADARGCLYGTYALLGRIRQDKGGWGIPCGTVRDWPDLRTRGICVEMLSPQRNDINLFKRYVLAFSHARANLLIFHFYPQHVVKWNTGKGRNDWTPEQIAEVADYARSLGMEVWAGMVAKFDASAFPQLPMLQSANIYNPLEERSYNFLFSLYERIIASIKPTVMLIGHDEVKGLSLYAGKEPEKTGKLFAADIRKLHDWLASRGVGTAMWGDMLLDDSRWSGEVGDANSNNPVYNSGATHLAIDHIPKDVKILDWHYGEMPGYRSIDYFRKHGFQVYGSPWHFPRATKALAKSVKEYQGQGMIGTDWGFWRTLSSSATTLYAPLCGWTNNCDISQDDVAVMAANLRGKDPLPMSMLRQVPVDLQPNCNRSTWDVSAGSGKGIFGVGPQLDLRDLRPGNQIRGGVTFSLLPAEEGRRYNCVAVMGGGNGLVNENRTSRIVVKDQLAQQIAFLHTAFLEEPQVNPRKLGEYVIEFQSGRQETVSLTENVNITDVRSSEGLRDNSWTFTRSPDVLLDSVPGWRGVSGIGLPLNMQVFIWRNPYPDEKITSIRLRATEKQPKLHLALLGVTLLQ</sequence>
<feature type="domain" description="Beta-hexosaminidase bacterial type N-terminal" evidence="4">
    <location>
        <begin position="353"/>
        <end position="420"/>
    </location>
</feature>
<evidence type="ECO:0000313" key="5">
    <source>
        <dbReference type="EMBL" id="ABQ26767.1"/>
    </source>
</evidence>
<dbReference type="KEGG" id="gur:Gura_2590"/>
<proteinExistence type="predicted"/>
<keyword evidence="1 5" id="KW-0378">Hydrolase</keyword>
<dbReference type="InterPro" id="IPR029018">
    <property type="entry name" value="Hex-like_dom2"/>
</dbReference>
<dbReference type="SUPFAM" id="SSF55545">
    <property type="entry name" value="beta-N-acetylhexosaminidase-like domain"/>
    <property type="match status" value="1"/>
</dbReference>
<dbReference type="STRING" id="351605.Gura_2590"/>
<keyword evidence="6" id="KW-1185">Reference proteome</keyword>
<evidence type="ECO:0000256" key="1">
    <source>
        <dbReference type="ARBA" id="ARBA00022801"/>
    </source>
</evidence>
<dbReference type="Gene3D" id="3.30.379.10">
    <property type="entry name" value="Chitobiase/beta-hexosaminidase domain 2-like"/>
    <property type="match status" value="1"/>
</dbReference>
<reference evidence="5 6" key="1">
    <citation type="submission" date="2007-05" db="EMBL/GenBank/DDBJ databases">
        <title>Complete sequence of Geobacter uraniireducens Rf4.</title>
        <authorList>
            <consortium name="US DOE Joint Genome Institute"/>
            <person name="Copeland A."/>
            <person name="Lucas S."/>
            <person name="Lapidus A."/>
            <person name="Barry K."/>
            <person name="Detter J.C."/>
            <person name="Glavina del Rio T."/>
            <person name="Hammon N."/>
            <person name="Israni S."/>
            <person name="Dalin E."/>
            <person name="Tice H."/>
            <person name="Pitluck S."/>
            <person name="Chertkov O."/>
            <person name="Brettin T."/>
            <person name="Bruce D."/>
            <person name="Han C."/>
            <person name="Schmutz J."/>
            <person name="Larimer F."/>
            <person name="Land M."/>
            <person name="Hauser L."/>
            <person name="Kyrpides N."/>
            <person name="Mikhailova N."/>
            <person name="Shelobolina E."/>
            <person name="Aklujkar M."/>
            <person name="Lovley D."/>
            <person name="Richardson P."/>
        </authorList>
    </citation>
    <scope>NUCLEOTIDE SEQUENCE [LARGE SCALE GENOMIC DNA]</scope>
    <source>
        <strain evidence="5 6">Rf4</strain>
    </source>
</reference>